<dbReference type="InterPro" id="IPR001789">
    <property type="entry name" value="Sig_transdc_resp-reg_receiver"/>
</dbReference>
<dbReference type="EMBL" id="NMTS02000032">
    <property type="protein sequence ID" value="PLK29719.1"/>
    <property type="molecule type" value="Genomic_DNA"/>
</dbReference>
<dbReference type="PANTHER" id="PTHR44591">
    <property type="entry name" value="STRESS RESPONSE REGULATOR PROTEIN 1"/>
    <property type="match status" value="1"/>
</dbReference>
<evidence type="ECO:0000259" key="5">
    <source>
        <dbReference type="PROSITE" id="PS50110"/>
    </source>
</evidence>
<dbReference type="PROSITE" id="PS50110">
    <property type="entry name" value="RESPONSE_REGULATORY"/>
    <property type="match status" value="1"/>
</dbReference>
<accession>A0A2J4JPC6</accession>
<dbReference type="GO" id="GO:0000160">
    <property type="term" value="P:phosphorelay signal transduction system"/>
    <property type="evidence" value="ECO:0007669"/>
    <property type="project" value="InterPro"/>
</dbReference>
<protein>
    <recommendedName>
        <fullName evidence="1">Stage 0 sporulation protein A homolog</fullName>
    </recommendedName>
</protein>
<gene>
    <name evidence="6" type="ORF">CGS50_007045</name>
</gene>
<dbReference type="InterPro" id="IPR050595">
    <property type="entry name" value="Bact_response_regulator"/>
</dbReference>
<feature type="domain" description="Response regulatory" evidence="5">
    <location>
        <begin position="3"/>
        <end position="122"/>
    </location>
</feature>
<dbReference type="SUPFAM" id="SSF52172">
    <property type="entry name" value="CheY-like"/>
    <property type="match status" value="1"/>
</dbReference>
<dbReference type="PANTHER" id="PTHR44591:SF3">
    <property type="entry name" value="RESPONSE REGULATORY DOMAIN-CONTAINING PROTEIN"/>
    <property type="match status" value="1"/>
</dbReference>
<dbReference type="RefSeq" id="WP_097781293.1">
    <property type="nucleotide sequence ID" value="NZ_NMTS02000032.1"/>
</dbReference>
<name>A0A2J4JPC6_9FIRM</name>
<dbReference type="Proteomes" id="UP000221015">
    <property type="component" value="Unassembled WGS sequence"/>
</dbReference>
<evidence type="ECO:0000313" key="6">
    <source>
        <dbReference type="EMBL" id="PLK29719.1"/>
    </source>
</evidence>
<dbReference type="SMART" id="SM00448">
    <property type="entry name" value="REC"/>
    <property type="match status" value="1"/>
</dbReference>
<dbReference type="Gene3D" id="3.40.50.2300">
    <property type="match status" value="1"/>
</dbReference>
<comment type="caution">
    <text evidence="6">The sequence shown here is derived from an EMBL/GenBank/DDBJ whole genome shotgun (WGS) entry which is preliminary data.</text>
</comment>
<comment type="function">
    <text evidence="3">May play the central regulatory role in sporulation. It may be an element of the effector pathway responsible for the activation of sporulation genes in response to nutritional stress. Spo0A may act in concert with spo0H (a sigma factor) to control the expression of some genes that are critical to the sporulation process.</text>
</comment>
<organism evidence="6 7">
    <name type="scientific">Faecalibacterium prausnitzii</name>
    <dbReference type="NCBI Taxonomy" id="853"/>
    <lineage>
        <taxon>Bacteria</taxon>
        <taxon>Bacillati</taxon>
        <taxon>Bacillota</taxon>
        <taxon>Clostridia</taxon>
        <taxon>Eubacteriales</taxon>
        <taxon>Oscillospiraceae</taxon>
        <taxon>Faecalibacterium</taxon>
    </lineage>
</organism>
<feature type="modified residue" description="4-aspartylphosphate" evidence="4">
    <location>
        <position position="59"/>
    </location>
</feature>
<evidence type="ECO:0000313" key="7">
    <source>
        <dbReference type="Proteomes" id="UP000221015"/>
    </source>
</evidence>
<dbReference type="AlphaFoldDB" id="A0A2J4JPC6"/>
<evidence type="ECO:0000256" key="1">
    <source>
        <dbReference type="ARBA" id="ARBA00018672"/>
    </source>
</evidence>
<dbReference type="InterPro" id="IPR011006">
    <property type="entry name" value="CheY-like_superfamily"/>
</dbReference>
<dbReference type="Pfam" id="PF00072">
    <property type="entry name" value="Response_reg"/>
    <property type="match status" value="1"/>
</dbReference>
<reference evidence="6 7" key="1">
    <citation type="journal article" date="2017" name="Front. Microbiol.">
        <title>New Insights into the Diversity of the Genus Faecalibacterium.</title>
        <authorList>
            <person name="Benevides L."/>
            <person name="Burman S."/>
            <person name="Martin R."/>
            <person name="Robert V."/>
            <person name="Thomas M."/>
            <person name="Miquel S."/>
            <person name="Chain F."/>
            <person name="Sokol H."/>
            <person name="Bermudez-Humaran L.G."/>
            <person name="Morrison M."/>
            <person name="Langella P."/>
            <person name="Azevedo V.A."/>
            <person name="Chatel J.M."/>
            <person name="Soares S."/>
        </authorList>
    </citation>
    <scope>NUCLEOTIDE SEQUENCE [LARGE SCALE GENOMIC DNA]</scope>
    <source>
        <strain evidence="6 7">CNCM I 4542</strain>
    </source>
</reference>
<evidence type="ECO:0000256" key="4">
    <source>
        <dbReference type="PROSITE-ProRule" id="PRU00169"/>
    </source>
</evidence>
<keyword evidence="2 4" id="KW-0597">Phosphoprotein</keyword>
<evidence type="ECO:0000256" key="3">
    <source>
        <dbReference type="ARBA" id="ARBA00024867"/>
    </source>
</evidence>
<proteinExistence type="predicted"/>
<sequence length="220" mass="24540">MIQIAFCDDDQTVLAQLSALLEKYRAQRCVQIQCTAFHSPLDLLAEIEKGTRYDILFLDVIMPAENGITAAKEIRQYDNVVKIIFLTSSAEFAVESYVVGAYFYQLKPIWEDSFFRLTDSVIAECRRADQRSLILRCKTGISRIDLDQLLYCEVLGRTAGHCAVPDRRHRAAGCHRAGRHPAAAAGTGALDRAFGARAVALFAQAAAAVRRGRQRRLLPH</sequence>
<evidence type="ECO:0000256" key="2">
    <source>
        <dbReference type="ARBA" id="ARBA00022553"/>
    </source>
</evidence>